<evidence type="ECO:0000313" key="2">
    <source>
        <dbReference type="Proteomes" id="UP000178249"/>
    </source>
</evidence>
<accession>A0A1F6C1F6</accession>
<dbReference type="AlphaFoldDB" id="A0A1F6C1F6"/>
<organism evidence="1 2">
    <name type="scientific">Candidatus Kaiserbacteria bacterium RIFCSPHIGHO2_01_FULL_48_10</name>
    <dbReference type="NCBI Taxonomy" id="1798476"/>
    <lineage>
        <taxon>Bacteria</taxon>
        <taxon>Candidatus Kaiseribacteriota</taxon>
    </lineage>
</organism>
<sequence>MSAEMPSSKLAKLGENLFKTKTGRLLLAEWIEGEIRQLAFKPTETMLTPTEIDYLRALLVIQAALDRRHLLN</sequence>
<evidence type="ECO:0000313" key="1">
    <source>
        <dbReference type="EMBL" id="OGG43036.1"/>
    </source>
</evidence>
<proteinExistence type="predicted"/>
<reference evidence="1 2" key="1">
    <citation type="journal article" date="2016" name="Nat. Commun.">
        <title>Thousands of microbial genomes shed light on interconnected biogeochemical processes in an aquifer system.</title>
        <authorList>
            <person name="Anantharaman K."/>
            <person name="Brown C.T."/>
            <person name="Hug L.A."/>
            <person name="Sharon I."/>
            <person name="Castelle C.J."/>
            <person name="Probst A.J."/>
            <person name="Thomas B.C."/>
            <person name="Singh A."/>
            <person name="Wilkins M.J."/>
            <person name="Karaoz U."/>
            <person name="Brodie E.L."/>
            <person name="Williams K.H."/>
            <person name="Hubbard S.S."/>
            <person name="Banfield J.F."/>
        </authorList>
    </citation>
    <scope>NUCLEOTIDE SEQUENCE [LARGE SCALE GENOMIC DNA]</scope>
</reference>
<gene>
    <name evidence="1" type="ORF">A2841_03175</name>
</gene>
<comment type="caution">
    <text evidence="1">The sequence shown here is derived from an EMBL/GenBank/DDBJ whole genome shotgun (WGS) entry which is preliminary data.</text>
</comment>
<name>A0A1F6C1F6_9BACT</name>
<dbReference type="EMBL" id="MFKP01000058">
    <property type="protein sequence ID" value="OGG43036.1"/>
    <property type="molecule type" value="Genomic_DNA"/>
</dbReference>
<protein>
    <submittedName>
        <fullName evidence="1">Uncharacterized protein</fullName>
    </submittedName>
</protein>
<dbReference type="Proteomes" id="UP000178249">
    <property type="component" value="Unassembled WGS sequence"/>
</dbReference>